<dbReference type="GO" id="GO:0003886">
    <property type="term" value="F:DNA (cytosine-5-)-methyltransferase activity"/>
    <property type="evidence" value="ECO:0007669"/>
    <property type="project" value="UniProtKB-EC"/>
</dbReference>
<evidence type="ECO:0000256" key="4">
    <source>
        <dbReference type="ARBA" id="ARBA00022691"/>
    </source>
</evidence>
<dbReference type="PRINTS" id="PR00105">
    <property type="entry name" value="C5METTRFRASE"/>
</dbReference>
<dbReference type="Proteomes" id="UP000275232">
    <property type="component" value="Unassembled WGS sequence"/>
</dbReference>
<keyword evidence="10" id="KW-1185">Reference proteome</keyword>
<comment type="catalytic activity">
    <reaction evidence="6">
        <text>a 2'-deoxycytidine in DNA + S-adenosyl-L-methionine = a 5-methyl-2'-deoxycytidine in DNA + S-adenosyl-L-homocysteine + H(+)</text>
        <dbReference type="Rhea" id="RHEA:13681"/>
        <dbReference type="Rhea" id="RHEA-COMP:11369"/>
        <dbReference type="Rhea" id="RHEA-COMP:11370"/>
        <dbReference type="ChEBI" id="CHEBI:15378"/>
        <dbReference type="ChEBI" id="CHEBI:57856"/>
        <dbReference type="ChEBI" id="CHEBI:59789"/>
        <dbReference type="ChEBI" id="CHEBI:85452"/>
        <dbReference type="ChEBI" id="CHEBI:85454"/>
        <dbReference type="EC" id="2.1.1.37"/>
    </reaction>
</comment>
<protein>
    <recommendedName>
        <fullName evidence="1">DNA (cytosine-5-)-methyltransferase</fullName>
        <ecNumber evidence="1">2.1.1.37</ecNumber>
    </recommendedName>
</protein>
<dbReference type="PROSITE" id="PS00095">
    <property type="entry name" value="C5_MTASE_2"/>
    <property type="match status" value="1"/>
</dbReference>
<dbReference type="PANTHER" id="PTHR46098:SF1">
    <property type="entry name" value="TRNA (CYTOSINE(38)-C(5))-METHYLTRANSFERASE"/>
    <property type="match status" value="1"/>
</dbReference>
<dbReference type="GO" id="GO:0032259">
    <property type="term" value="P:methylation"/>
    <property type="evidence" value="ECO:0007669"/>
    <property type="project" value="UniProtKB-KW"/>
</dbReference>
<evidence type="ECO:0000256" key="1">
    <source>
        <dbReference type="ARBA" id="ARBA00011975"/>
    </source>
</evidence>
<dbReference type="OrthoDB" id="9813719at2"/>
<keyword evidence="4 7" id="KW-0949">S-adenosyl-L-methionine</keyword>
<evidence type="ECO:0000256" key="3">
    <source>
        <dbReference type="ARBA" id="ARBA00022679"/>
    </source>
</evidence>
<dbReference type="AlphaFoldDB" id="A0A3N5DTM5"/>
<dbReference type="Gene3D" id="3.90.120.10">
    <property type="entry name" value="DNA Methylase, subunit A, domain 2"/>
    <property type="match status" value="1"/>
</dbReference>
<reference evidence="9 10" key="1">
    <citation type="submission" date="2018-11" db="EMBL/GenBank/DDBJ databases">
        <title>Erythrobacter spongiae sp. nov., isolated from a marine sponge.</title>
        <authorList>
            <person name="Zhuang L."/>
            <person name="Luo L."/>
        </authorList>
    </citation>
    <scope>NUCLEOTIDE SEQUENCE [LARGE SCALE GENOMIC DNA]</scope>
    <source>
        <strain evidence="9 10">HN-E23</strain>
    </source>
</reference>
<evidence type="ECO:0000256" key="6">
    <source>
        <dbReference type="ARBA" id="ARBA00047422"/>
    </source>
</evidence>
<dbReference type="PROSITE" id="PS51679">
    <property type="entry name" value="SAM_MT_C5"/>
    <property type="match status" value="1"/>
</dbReference>
<dbReference type="NCBIfam" id="TIGR00675">
    <property type="entry name" value="dcm"/>
    <property type="match status" value="1"/>
</dbReference>
<dbReference type="Pfam" id="PF00145">
    <property type="entry name" value="DNA_methylase"/>
    <property type="match status" value="2"/>
</dbReference>
<evidence type="ECO:0000256" key="2">
    <source>
        <dbReference type="ARBA" id="ARBA00022603"/>
    </source>
</evidence>
<keyword evidence="5" id="KW-0680">Restriction system</keyword>
<evidence type="ECO:0000256" key="8">
    <source>
        <dbReference type="RuleBase" id="RU000416"/>
    </source>
</evidence>
<keyword evidence="3 7" id="KW-0808">Transferase</keyword>
<evidence type="ECO:0000256" key="5">
    <source>
        <dbReference type="ARBA" id="ARBA00022747"/>
    </source>
</evidence>
<comment type="similarity">
    <text evidence="7 8">Belongs to the class I-like SAM-binding methyltransferase superfamily. C5-methyltransferase family.</text>
</comment>
<dbReference type="EC" id="2.1.1.37" evidence="1"/>
<dbReference type="InterPro" id="IPR001525">
    <property type="entry name" value="C5_MeTfrase"/>
</dbReference>
<dbReference type="InterPro" id="IPR031303">
    <property type="entry name" value="C5_meth_CS"/>
</dbReference>
<proteinExistence type="inferred from homology"/>
<dbReference type="GO" id="GO:0009307">
    <property type="term" value="P:DNA restriction-modification system"/>
    <property type="evidence" value="ECO:0007669"/>
    <property type="project" value="UniProtKB-KW"/>
</dbReference>
<evidence type="ECO:0000313" key="9">
    <source>
        <dbReference type="EMBL" id="RPF72771.1"/>
    </source>
</evidence>
<sequence length="442" mass="48585">MDDSGKVSKRKRTFNSFFAGIGGFDLALEREGFAAAAQCEIDTFCQGVLASHWPQVTLFDDITKIDPSNLPQAEVWCGGFPCQDVSVARGSNKRDGLAGKNSGLFFSFLELVRSRKPDTILLENVVGLLSSHNGQDFRVVVEELTSLGYAVAWRVMNSRYFGSPQSRPRVFVCASRTSAELPIKVLYENKPGRKPAGVRDGFLRDSRCNSSGAIVAEVAYCLAATSGRHTGTDWSRTYVSYEDAVRRLTPTECEGLQGFPVGWTTNTGASPIRPADEDSLRYKALGNAVSVPVAQWIAKRLKAELSKPRSKNWKSAVNLAPDFKGRTLRKSRLSELHLSEDGAVQQLKWQSGGYAIGDDCWDLAAPPAPNRPTEMKLIEVIERVVPDARYFLSANAAEGILRRVDSQNRTLFGPMDRALRHMVQYGPESGVCLPKSSRRAAA</sequence>
<dbReference type="PANTHER" id="PTHR46098">
    <property type="entry name" value="TRNA (CYTOSINE(38)-C(5))-METHYLTRANSFERASE"/>
    <property type="match status" value="1"/>
</dbReference>
<feature type="active site" evidence="7">
    <location>
        <position position="82"/>
    </location>
</feature>
<organism evidence="9 10">
    <name type="scientific">Aurantiacibacter spongiae</name>
    <dbReference type="NCBI Taxonomy" id="2488860"/>
    <lineage>
        <taxon>Bacteria</taxon>
        <taxon>Pseudomonadati</taxon>
        <taxon>Pseudomonadota</taxon>
        <taxon>Alphaproteobacteria</taxon>
        <taxon>Sphingomonadales</taxon>
        <taxon>Erythrobacteraceae</taxon>
        <taxon>Aurantiacibacter</taxon>
    </lineage>
</organism>
<evidence type="ECO:0000313" key="10">
    <source>
        <dbReference type="Proteomes" id="UP000275232"/>
    </source>
</evidence>
<keyword evidence="2 7" id="KW-0489">Methyltransferase</keyword>
<name>A0A3N5DTM5_9SPHN</name>
<accession>A0A3N5DTM5</accession>
<dbReference type="Gene3D" id="3.40.50.150">
    <property type="entry name" value="Vaccinia Virus protein VP39"/>
    <property type="match status" value="1"/>
</dbReference>
<dbReference type="InterPro" id="IPR029063">
    <property type="entry name" value="SAM-dependent_MTases_sf"/>
</dbReference>
<evidence type="ECO:0000256" key="7">
    <source>
        <dbReference type="PROSITE-ProRule" id="PRU01016"/>
    </source>
</evidence>
<gene>
    <name evidence="9" type="primary">dcm</name>
    <name evidence="9" type="ORF">EG799_08690</name>
</gene>
<comment type="caution">
    <text evidence="9">The sequence shown here is derived from an EMBL/GenBank/DDBJ whole genome shotgun (WGS) entry which is preliminary data.</text>
</comment>
<dbReference type="InterPro" id="IPR050750">
    <property type="entry name" value="C5-MTase"/>
</dbReference>
<dbReference type="EMBL" id="RPFZ01000001">
    <property type="protein sequence ID" value="RPF72771.1"/>
    <property type="molecule type" value="Genomic_DNA"/>
</dbReference>
<dbReference type="SUPFAM" id="SSF53335">
    <property type="entry name" value="S-adenosyl-L-methionine-dependent methyltransferases"/>
    <property type="match status" value="1"/>
</dbReference>